<dbReference type="PANTHER" id="PTHR11409">
    <property type="entry name" value="ADENOSINE DEAMINASE"/>
    <property type="match status" value="1"/>
</dbReference>
<evidence type="ECO:0000256" key="10">
    <source>
        <dbReference type="SAM" id="SignalP"/>
    </source>
</evidence>
<evidence type="ECO:0000256" key="1">
    <source>
        <dbReference type="ARBA" id="ARBA00001947"/>
    </source>
</evidence>
<name>A0A395HYS3_ASPHC</name>
<reference evidence="12 13" key="1">
    <citation type="submission" date="2018-02" db="EMBL/GenBank/DDBJ databases">
        <title>The genomes of Aspergillus section Nigri reveals drivers in fungal speciation.</title>
        <authorList>
            <consortium name="DOE Joint Genome Institute"/>
            <person name="Vesth T.C."/>
            <person name="Nybo J."/>
            <person name="Theobald S."/>
            <person name="Brandl J."/>
            <person name="Frisvad J.C."/>
            <person name="Nielsen K.F."/>
            <person name="Lyhne E.K."/>
            <person name="Kogle M.E."/>
            <person name="Kuo A."/>
            <person name="Riley R."/>
            <person name="Clum A."/>
            <person name="Nolan M."/>
            <person name="Lipzen A."/>
            <person name="Salamov A."/>
            <person name="Henrissat B."/>
            <person name="Wiebenga A."/>
            <person name="De vries R.P."/>
            <person name="Grigoriev I.V."/>
            <person name="Mortensen U.H."/>
            <person name="Andersen M.R."/>
            <person name="Baker S.E."/>
        </authorList>
    </citation>
    <scope>NUCLEOTIDE SEQUENCE [LARGE SCALE GENOMIC DNA]</scope>
    <source>
        <strain evidence="12 13">CBS 101889</strain>
    </source>
</reference>
<keyword evidence="8" id="KW-0378">Hydrolase</keyword>
<evidence type="ECO:0000256" key="3">
    <source>
        <dbReference type="ARBA" id="ARBA00006083"/>
    </source>
</evidence>
<dbReference type="OrthoDB" id="7202371at2759"/>
<dbReference type="GO" id="GO:0046103">
    <property type="term" value="P:inosine biosynthetic process"/>
    <property type="evidence" value="ECO:0007669"/>
    <property type="project" value="TreeGrafter"/>
</dbReference>
<comment type="subcellular location">
    <subcellularLocation>
        <location evidence="2">Secreted</location>
    </subcellularLocation>
</comment>
<dbReference type="RefSeq" id="XP_025551840.1">
    <property type="nucleotide sequence ID" value="XM_025698315.1"/>
</dbReference>
<dbReference type="FunFam" id="3.20.20.140:FF:000017">
    <property type="entry name" value="Adenosine deaminase 2"/>
    <property type="match status" value="1"/>
</dbReference>
<keyword evidence="5" id="KW-0964">Secreted</keyword>
<sequence>MHFSKSLFAALSVSSVCAGIVFDGEPNVNSSAVQRHLQDRAALITLEKRQRQDYAFRQNLSAVAQQADAIVNAIRQYEIDSFWRVPGTIEDEDKERYAGEMFPKAKPLISETRLWSIVKKMPKGALLHAHLVSMLPYETLLDAVMNTEGMVVSVSQPVTSELEQKNATITFAHVNHTIAASGPAIDSTDYVPNTQLPVNYAAQSFTGGSQAFAEFVMSKLQLQPEESIRHDLGVDEIWRIFQACFDPADSMMTYEPVLRTFYQKLFGALADDGIHWVEIRASAAKGVLVHKGDEDADPNLDVYWQVLVEELDSFKKSDKGKHFWGARVIWSDIRSEDRASLTSSMKVALGRKQRFPTLISGYDLVGQEDLGRPLADVAPELIWFREQAERLNLTIPFFFHAGETLGDGNSTDYNLVDAILFNTRRIGHGFSLYKHPQLIDEVITKSIMVEVCPISNEVLRLATDVLHHPLPAMVAHGIATAISNDDPAILGQDAAGLSYDFYQTIQGFDNIGLAGLGALAQNSVRWANFEDQSDGDWVRDIDLGEHGTGVKAQYMQVWNQQWEDFCQWIVNEYGNEWQNATTGMAMI</sequence>
<dbReference type="STRING" id="1450537.A0A395HYS3"/>
<dbReference type="PANTHER" id="PTHR11409:SF39">
    <property type="entry name" value="ADENOSINE DEAMINASE 2"/>
    <property type="match status" value="1"/>
</dbReference>
<dbReference type="VEuPathDB" id="FungiDB:BO97DRAFT_442924"/>
<evidence type="ECO:0000256" key="6">
    <source>
        <dbReference type="ARBA" id="ARBA00022723"/>
    </source>
</evidence>
<dbReference type="AlphaFoldDB" id="A0A395HYS3"/>
<feature type="chain" id="PRO_5017294735" description="adenosine deaminase" evidence="10">
    <location>
        <begin position="19"/>
        <end position="587"/>
    </location>
</feature>
<dbReference type="SUPFAM" id="SSF51556">
    <property type="entry name" value="Metallo-dependent hydrolases"/>
    <property type="match status" value="1"/>
</dbReference>
<accession>A0A395HYS3</accession>
<comment type="similarity">
    <text evidence="3">Belongs to the metallo-dependent hydrolases superfamily. Adenosine and AMP deaminases family. ADGF subfamily.</text>
</comment>
<protein>
    <recommendedName>
        <fullName evidence="4">adenosine deaminase</fullName>
        <ecNumber evidence="4">3.5.4.4</ecNumber>
    </recommendedName>
</protein>
<dbReference type="InterPro" id="IPR006330">
    <property type="entry name" value="Ado/ade_deaminase"/>
</dbReference>
<dbReference type="GO" id="GO:0046872">
    <property type="term" value="F:metal ion binding"/>
    <property type="evidence" value="ECO:0007669"/>
    <property type="project" value="UniProtKB-KW"/>
</dbReference>
<dbReference type="Gene3D" id="3.20.20.140">
    <property type="entry name" value="Metal-dependent hydrolases"/>
    <property type="match status" value="1"/>
</dbReference>
<comment type="catalytic activity">
    <reaction evidence="9">
        <text>adenosine + H2O + H(+) = inosine + NH4(+)</text>
        <dbReference type="Rhea" id="RHEA:24408"/>
        <dbReference type="ChEBI" id="CHEBI:15377"/>
        <dbReference type="ChEBI" id="CHEBI:15378"/>
        <dbReference type="ChEBI" id="CHEBI:16335"/>
        <dbReference type="ChEBI" id="CHEBI:17596"/>
        <dbReference type="ChEBI" id="CHEBI:28938"/>
        <dbReference type="EC" id="3.5.4.4"/>
    </reaction>
</comment>
<proteinExistence type="inferred from homology"/>
<evidence type="ECO:0000313" key="12">
    <source>
        <dbReference type="EMBL" id="RAL12686.1"/>
    </source>
</evidence>
<evidence type="ECO:0000256" key="8">
    <source>
        <dbReference type="ARBA" id="ARBA00022801"/>
    </source>
</evidence>
<keyword evidence="13" id="KW-1185">Reference proteome</keyword>
<dbReference type="GO" id="GO:0005576">
    <property type="term" value="C:extracellular region"/>
    <property type="evidence" value="ECO:0007669"/>
    <property type="project" value="UniProtKB-SubCell"/>
</dbReference>
<feature type="signal peptide" evidence="10">
    <location>
        <begin position="1"/>
        <end position="18"/>
    </location>
</feature>
<gene>
    <name evidence="12" type="ORF">BO97DRAFT_442924</name>
</gene>
<evidence type="ECO:0000256" key="5">
    <source>
        <dbReference type="ARBA" id="ARBA00022525"/>
    </source>
</evidence>
<comment type="cofactor">
    <cofactor evidence="1">
        <name>Zn(2+)</name>
        <dbReference type="ChEBI" id="CHEBI:29105"/>
    </cofactor>
</comment>
<dbReference type="Proteomes" id="UP000248961">
    <property type="component" value="Unassembled WGS sequence"/>
</dbReference>
<organism evidence="12 13">
    <name type="scientific">Aspergillus homomorphus (strain CBS 101889)</name>
    <dbReference type="NCBI Taxonomy" id="1450537"/>
    <lineage>
        <taxon>Eukaryota</taxon>
        <taxon>Fungi</taxon>
        <taxon>Dikarya</taxon>
        <taxon>Ascomycota</taxon>
        <taxon>Pezizomycotina</taxon>
        <taxon>Eurotiomycetes</taxon>
        <taxon>Eurotiomycetidae</taxon>
        <taxon>Eurotiales</taxon>
        <taxon>Aspergillaceae</taxon>
        <taxon>Aspergillus</taxon>
        <taxon>Aspergillus subgen. Circumdati</taxon>
    </lineage>
</organism>
<evidence type="ECO:0000259" key="11">
    <source>
        <dbReference type="Pfam" id="PF00962"/>
    </source>
</evidence>
<dbReference type="Pfam" id="PF00962">
    <property type="entry name" value="A_deaminase"/>
    <property type="match status" value="1"/>
</dbReference>
<dbReference type="InterPro" id="IPR032466">
    <property type="entry name" value="Metal_Hydrolase"/>
</dbReference>
<evidence type="ECO:0000256" key="4">
    <source>
        <dbReference type="ARBA" id="ARBA00012784"/>
    </source>
</evidence>
<feature type="domain" description="Adenosine deaminase" evidence="11">
    <location>
        <begin position="238"/>
        <end position="531"/>
    </location>
</feature>
<dbReference type="InterPro" id="IPR001365">
    <property type="entry name" value="A_deaminase_dom"/>
</dbReference>
<evidence type="ECO:0000256" key="7">
    <source>
        <dbReference type="ARBA" id="ARBA00022729"/>
    </source>
</evidence>
<evidence type="ECO:0000256" key="2">
    <source>
        <dbReference type="ARBA" id="ARBA00004613"/>
    </source>
</evidence>
<dbReference type="GO" id="GO:0006154">
    <property type="term" value="P:adenosine catabolic process"/>
    <property type="evidence" value="ECO:0007669"/>
    <property type="project" value="TreeGrafter"/>
</dbReference>
<keyword evidence="6" id="KW-0479">Metal-binding</keyword>
<evidence type="ECO:0000256" key="9">
    <source>
        <dbReference type="ARBA" id="ARBA00047764"/>
    </source>
</evidence>
<dbReference type="GeneID" id="37202604"/>
<keyword evidence="7 10" id="KW-0732">Signal</keyword>
<dbReference type="GO" id="GO:0004000">
    <property type="term" value="F:adenosine deaminase activity"/>
    <property type="evidence" value="ECO:0007669"/>
    <property type="project" value="TreeGrafter"/>
</dbReference>
<dbReference type="EC" id="3.5.4.4" evidence="4"/>
<evidence type="ECO:0000313" key="13">
    <source>
        <dbReference type="Proteomes" id="UP000248961"/>
    </source>
</evidence>
<dbReference type="EMBL" id="KZ824282">
    <property type="protein sequence ID" value="RAL12686.1"/>
    <property type="molecule type" value="Genomic_DNA"/>
</dbReference>